<evidence type="ECO:0000256" key="6">
    <source>
        <dbReference type="SAM" id="MobiDB-lite"/>
    </source>
</evidence>
<feature type="compositionally biased region" description="Polar residues" evidence="6">
    <location>
        <begin position="229"/>
        <end position="241"/>
    </location>
</feature>
<evidence type="ECO:0000256" key="3">
    <source>
        <dbReference type="ARBA" id="ARBA00023139"/>
    </source>
</evidence>
<dbReference type="AlphaFoldDB" id="A0A8B8BR58"/>
<evidence type="ECO:0000256" key="5">
    <source>
        <dbReference type="ARBA" id="ARBA00023288"/>
    </source>
</evidence>
<evidence type="ECO:0000256" key="4">
    <source>
        <dbReference type="ARBA" id="ARBA00023186"/>
    </source>
</evidence>
<feature type="region of interest" description="Disordered" evidence="6">
    <location>
        <begin position="161"/>
        <end position="241"/>
    </location>
</feature>
<keyword evidence="8" id="KW-1185">Reference proteome</keyword>
<keyword evidence="5" id="KW-0449">Lipoprotein</keyword>
<gene>
    <name evidence="9" type="primary">LOC111112558</name>
</gene>
<reference evidence="9" key="2">
    <citation type="submission" date="2025-08" db="UniProtKB">
        <authorList>
            <consortium name="RefSeq"/>
        </authorList>
    </citation>
    <scope>IDENTIFICATION</scope>
    <source>
        <tissue evidence="9">Whole sample</tissue>
    </source>
</reference>
<dbReference type="PANTHER" id="PTHR44027:SF7">
    <property type="entry name" value="DNAJ HOMOLOG SUBFAMILY C MEMBER 5 HOMOLOG"/>
    <property type="match status" value="1"/>
</dbReference>
<feature type="domain" description="J" evidence="7">
    <location>
        <begin position="21"/>
        <end position="86"/>
    </location>
</feature>
<name>A0A8B8BR58_CRAVI</name>
<dbReference type="RefSeq" id="XP_022305795.1">
    <property type="nucleotide sequence ID" value="XM_022450087.1"/>
</dbReference>
<dbReference type="PANTHER" id="PTHR44027">
    <property type="entry name" value="DNAJ HOMOLOG SUBFAMILY C MEMBER 5 HOMOLOG"/>
    <property type="match status" value="1"/>
</dbReference>
<organism evidence="8 9">
    <name type="scientific">Crassostrea virginica</name>
    <name type="common">Eastern oyster</name>
    <dbReference type="NCBI Taxonomy" id="6565"/>
    <lineage>
        <taxon>Eukaryota</taxon>
        <taxon>Metazoa</taxon>
        <taxon>Spiralia</taxon>
        <taxon>Lophotrochozoa</taxon>
        <taxon>Mollusca</taxon>
        <taxon>Bivalvia</taxon>
        <taxon>Autobranchia</taxon>
        <taxon>Pteriomorphia</taxon>
        <taxon>Ostreida</taxon>
        <taxon>Ostreoidea</taxon>
        <taxon>Ostreidae</taxon>
        <taxon>Crassostrea</taxon>
    </lineage>
</organism>
<keyword evidence="2" id="KW-0472">Membrane</keyword>
<dbReference type="SMART" id="SM00271">
    <property type="entry name" value="DnaJ"/>
    <property type="match status" value="1"/>
</dbReference>
<dbReference type="PROSITE" id="PS50076">
    <property type="entry name" value="DNAJ_2"/>
    <property type="match status" value="1"/>
</dbReference>
<dbReference type="Gene3D" id="1.10.287.110">
    <property type="entry name" value="DnaJ domain"/>
    <property type="match status" value="1"/>
</dbReference>
<dbReference type="PRINTS" id="PR00625">
    <property type="entry name" value="JDOMAIN"/>
</dbReference>
<evidence type="ECO:0000256" key="2">
    <source>
        <dbReference type="ARBA" id="ARBA00023136"/>
    </source>
</evidence>
<comment type="subcellular location">
    <subcellularLocation>
        <location evidence="1">Membrane</location>
        <topology evidence="1">Lipid-anchor</topology>
    </subcellularLocation>
</comment>
<dbReference type="InterPro" id="IPR036869">
    <property type="entry name" value="J_dom_sf"/>
</dbReference>
<feature type="compositionally biased region" description="Polar residues" evidence="6">
    <location>
        <begin position="195"/>
        <end position="220"/>
    </location>
</feature>
<protein>
    <submittedName>
        <fullName evidence="9">DnaJ homolog subfamily C member 5-like isoform X1</fullName>
    </submittedName>
</protein>
<dbReference type="GO" id="GO:0061177">
    <property type="term" value="C:type Is terminal bouton"/>
    <property type="evidence" value="ECO:0007669"/>
    <property type="project" value="TreeGrafter"/>
</dbReference>
<keyword evidence="3" id="KW-0564">Palmitate</keyword>
<dbReference type="KEGG" id="cvn:111112558"/>
<dbReference type="CDD" id="cd06257">
    <property type="entry name" value="DnaJ"/>
    <property type="match status" value="1"/>
</dbReference>
<sequence length="241" mass="26600">MMQNFNDVPVHVLHCRKSGNSLYELLGVEKSATHDDIRKTYRRLALKCHPDKNPDDPEAAEKFKEISRAHIILTDTTKRQIYDEYGSLGIWAADQFGEENATTYLLLTSGWCKALFVFCGVITGCYCCCCCCCCCNFCCGKCKPPNPEDEGEYANLHVRRDEFSSPESGSPEHVVTEQPKLDKDAPIVLGPPPESSNESTKLNSDSKATYGASNSDTDSLSHPLEQADGRSNQGEGIENSS</sequence>
<dbReference type="GeneID" id="111112558"/>
<dbReference type="SUPFAM" id="SSF46565">
    <property type="entry name" value="Chaperone J-domain"/>
    <property type="match status" value="1"/>
</dbReference>
<evidence type="ECO:0000256" key="1">
    <source>
        <dbReference type="ARBA" id="ARBA00004635"/>
    </source>
</evidence>
<evidence type="ECO:0000259" key="7">
    <source>
        <dbReference type="PROSITE" id="PS50076"/>
    </source>
</evidence>
<dbReference type="GO" id="GO:1900073">
    <property type="term" value="P:regulation of neuromuscular synaptic transmission"/>
    <property type="evidence" value="ECO:0007669"/>
    <property type="project" value="TreeGrafter"/>
</dbReference>
<dbReference type="OrthoDB" id="445556at2759"/>
<dbReference type="GO" id="GO:0016020">
    <property type="term" value="C:membrane"/>
    <property type="evidence" value="ECO:0007669"/>
    <property type="project" value="UniProtKB-SubCell"/>
</dbReference>
<dbReference type="InterPro" id="IPR001623">
    <property type="entry name" value="DnaJ_domain"/>
</dbReference>
<dbReference type="Proteomes" id="UP000694844">
    <property type="component" value="Chromosome 1"/>
</dbReference>
<reference evidence="8" key="1">
    <citation type="submission" date="2024-06" db="UniProtKB">
        <authorList>
            <consortium name="RefSeq"/>
        </authorList>
    </citation>
    <scope>NUCLEOTIDE SEQUENCE [LARGE SCALE GENOMIC DNA]</scope>
</reference>
<accession>A0A8B8BR58</accession>
<proteinExistence type="predicted"/>
<evidence type="ECO:0000313" key="9">
    <source>
        <dbReference type="RefSeq" id="XP_022305795.1"/>
    </source>
</evidence>
<dbReference type="GO" id="GO:0005737">
    <property type="term" value="C:cytoplasm"/>
    <property type="evidence" value="ECO:0007669"/>
    <property type="project" value="UniProtKB-ARBA"/>
</dbReference>
<dbReference type="InterPro" id="IPR051434">
    <property type="entry name" value="DnaJ_C_subfamily_member5"/>
</dbReference>
<dbReference type="Pfam" id="PF00226">
    <property type="entry name" value="DnaJ"/>
    <property type="match status" value="1"/>
</dbReference>
<evidence type="ECO:0000313" key="8">
    <source>
        <dbReference type="Proteomes" id="UP000694844"/>
    </source>
</evidence>
<keyword evidence="4" id="KW-0143">Chaperone</keyword>